<reference evidence="5" key="1">
    <citation type="submission" date="2016-10" db="EMBL/GenBank/DDBJ databases">
        <authorList>
            <person name="Varghese N."/>
            <person name="Submissions S."/>
        </authorList>
    </citation>
    <scope>NUCLEOTIDE SEQUENCE [LARGE SCALE GENOMIC DNA]</scope>
    <source>
        <strain evidence="5">DSM 5918</strain>
    </source>
</reference>
<evidence type="ECO:0000256" key="3">
    <source>
        <dbReference type="RuleBase" id="RU363015"/>
    </source>
</evidence>
<keyword evidence="5" id="KW-1185">Reference proteome</keyword>
<organism evidence="4 5">
    <name type="scientific">Desulfomicrobium apsheronum</name>
    <dbReference type="NCBI Taxonomy" id="52560"/>
    <lineage>
        <taxon>Bacteria</taxon>
        <taxon>Pseudomonadati</taxon>
        <taxon>Thermodesulfobacteriota</taxon>
        <taxon>Desulfovibrionia</taxon>
        <taxon>Desulfovibrionales</taxon>
        <taxon>Desulfomicrobiaceae</taxon>
        <taxon>Desulfomicrobium</taxon>
    </lineage>
</organism>
<dbReference type="Pfam" id="PF03641">
    <property type="entry name" value="Lysine_decarbox"/>
    <property type="match status" value="1"/>
</dbReference>
<dbReference type="OrthoDB" id="9801098at2"/>
<sequence length="187" mass="20627">MKSVCVFLGSSSGNHPAYMHATDALGRELARRGITCVYGGSRTGLMNRLAESVLEAKGEVVGVTVQALKDKEEFHRGLTRLHVVPTMHERKTLMIELADAFIALPGGIGTYDEFFEVYTLRQLGFHSKPCGLLDVNGFYEPLKLMLGMAEREGFMKQPYREAITVSSDPSDILDLMAEQSRDRLAAG</sequence>
<dbReference type="Gene3D" id="3.40.50.450">
    <property type="match status" value="1"/>
</dbReference>
<dbReference type="EC" id="3.2.2.n1" evidence="3"/>
<dbReference type="NCBIfam" id="TIGR00730">
    <property type="entry name" value="Rossman fold protein, TIGR00730 family"/>
    <property type="match status" value="1"/>
</dbReference>
<dbReference type="GO" id="GO:0009691">
    <property type="term" value="P:cytokinin biosynthetic process"/>
    <property type="evidence" value="ECO:0007669"/>
    <property type="project" value="UniProtKB-UniRule"/>
</dbReference>
<protein>
    <recommendedName>
        <fullName evidence="3">Cytokinin riboside 5'-monophosphate phosphoribohydrolase</fullName>
        <ecNumber evidence="3">3.2.2.n1</ecNumber>
    </recommendedName>
</protein>
<dbReference type="InterPro" id="IPR005269">
    <property type="entry name" value="LOG"/>
</dbReference>
<gene>
    <name evidence="4" type="ORF">SAMN04488082_11825</name>
</gene>
<dbReference type="RefSeq" id="WP_092377590.1">
    <property type="nucleotide sequence ID" value="NZ_FORX01000018.1"/>
</dbReference>
<comment type="similarity">
    <text evidence="2 3">Belongs to the LOG family.</text>
</comment>
<dbReference type="Proteomes" id="UP000198635">
    <property type="component" value="Unassembled WGS sequence"/>
</dbReference>
<evidence type="ECO:0000313" key="5">
    <source>
        <dbReference type="Proteomes" id="UP000198635"/>
    </source>
</evidence>
<evidence type="ECO:0000256" key="1">
    <source>
        <dbReference type="ARBA" id="ARBA00000274"/>
    </source>
</evidence>
<name>A0A1I3XZW3_9BACT</name>
<accession>A0A1I3XZW3</accession>
<dbReference type="PANTHER" id="PTHR31223:SF70">
    <property type="entry name" value="LOG FAMILY PROTEIN YJL055W"/>
    <property type="match status" value="1"/>
</dbReference>
<keyword evidence="3" id="KW-0378">Hydrolase</keyword>
<dbReference type="SUPFAM" id="SSF102405">
    <property type="entry name" value="MCP/YpsA-like"/>
    <property type="match status" value="1"/>
</dbReference>
<comment type="catalytic activity">
    <reaction evidence="1">
        <text>AMP + H2O = D-ribose 5-phosphate + adenine</text>
        <dbReference type="Rhea" id="RHEA:20129"/>
        <dbReference type="ChEBI" id="CHEBI:15377"/>
        <dbReference type="ChEBI" id="CHEBI:16708"/>
        <dbReference type="ChEBI" id="CHEBI:78346"/>
        <dbReference type="ChEBI" id="CHEBI:456215"/>
        <dbReference type="EC" id="3.2.2.4"/>
    </reaction>
</comment>
<dbReference type="EMBL" id="FORX01000018">
    <property type="protein sequence ID" value="SFK25075.1"/>
    <property type="molecule type" value="Genomic_DNA"/>
</dbReference>
<evidence type="ECO:0000313" key="4">
    <source>
        <dbReference type="EMBL" id="SFK25075.1"/>
    </source>
</evidence>
<dbReference type="AlphaFoldDB" id="A0A1I3XZW3"/>
<dbReference type="STRING" id="52560.SAMN04488082_11825"/>
<keyword evidence="3" id="KW-0203">Cytokinin biosynthesis</keyword>
<dbReference type="GO" id="GO:0005829">
    <property type="term" value="C:cytosol"/>
    <property type="evidence" value="ECO:0007669"/>
    <property type="project" value="TreeGrafter"/>
</dbReference>
<dbReference type="PANTHER" id="PTHR31223">
    <property type="entry name" value="LOG FAMILY PROTEIN YJL055W"/>
    <property type="match status" value="1"/>
</dbReference>
<dbReference type="GO" id="GO:0008714">
    <property type="term" value="F:AMP nucleosidase activity"/>
    <property type="evidence" value="ECO:0007669"/>
    <property type="project" value="UniProtKB-EC"/>
</dbReference>
<dbReference type="InterPro" id="IPR031100">
    <property type="entry name" value="LOG_fam"/>
</dbReference>
<proteinExistence type="inferred from homology"/>
<evidence type="ECO:0000256" key="2">
    <source>
        <dbReference type="ARBA" id="ARBA00006763"/>
    </source>
</evidence>